<proteinExistence type="predicted"/>
<name>A0A379GAY9_9BACT</name>
<sequence length="31" mass="3410">MGAIVASIFVSLVATIGGLYFMYQDKKDRKS</sequence>
<protein>
    <submittedName>
        <fullName evidence="2">Uncharacterized protein</fullName>
    </submittedName>
</protein>
<keyword evidence="1" id="KW-1133">Transmembrane helix</keyword>
<keyword evidence="1" id="KW-0472">Membrane</keyword>
<accession>A0A379GAY9</accession>
<evidence type="ECO:0000313" key="3">
    <source>
        <dbReference type="Proteomes" id="UP000254235"/>
    </source>
</evidence>
<dbReference type="EMBL" id="UGTP01000003">
    <property type="protein sequence ID" value="SUC37673.1"/>
    <property type="molecule type" value="Genomic_DNA"/>
</dbReference>
<keyword evidence="1" id="KW-0812">Transmembrane</keyword>
<gene>
    <name evidence="2" type="ORF">NCTC13043_02169</name>
</gene>
<evidence type="ECO:0000313" key="2">
    <source>
        <dbReference type="EMBL" id="SUC37673.1"/>
    </source>
</evidence>
<dbReference type="AlphaFoldDB" id="A0A379GAY9"/>
<feature type="transmembrane region" description="Helical" evidence="1">
    <location>
        <begin position="6"/>
        <end position="23"/>
    </location>
</feature>
<evidence type="ECO:0000256" key="1">
    <source>
        <dbReference type="SAM" id="Phobius"/>
    </source>
</evidence>
<organism evidence="2 3">
    <name type="scientific">Prevotella pallens</name>
    <dbReference type="NCBI Taxonomy" id="60133"/>
    <lineage>
        <taxon>Bacteria</taxon>
        <taxon>Pseudomonadati</taxon>
        <taxon>Bacteroidota</taxon>
        <taxon>Bacteroidia</taxon>
        <taxon>Bacteroidales</taxon>
        <taxon>Prevotellaceae</taxon>
        <taxon>Prevotella</taxon>
    </lineage>
</organism>
<dbReference type="Proteomes" id="UP000254235">
    <property type="component" value="Unassembled WGS sequence"/>
</dbReference>
<reference evidence="2 3" key="1">
    <citation type="submission" date="2018-06" db="EMBL/GenBank/DDBJ databases">
        <authorList>
            <consortium name="Pathogen Informatics"/>
            <person name="Doyle S."/>
        </authorList>
    </citation>
    <scope>NUCLEOTIDE SEQUENCE [LARGE SCALE GENOMIC DNA]</scope>
    <source>
        <strain evidence="2 3">NCTC13043</strain>
    </source>
</reference>